<dbReference type="PANTHER" id="PTHR30383">
    <property type="entry name" value="THIOESTERASE 1/PROTEASE 1/LYSOPHOSPHOLIPASE L1"/>
    <property type="match status" value="1"/>
</dbReference>
<protein>
    <recommendedName>
        <fullName evidence="1">SGNH hydrolase-type esterase domain-containing protein</fullName>
    </recommendedName>
</protein>
<evidence type="ECO:0000259" key="1">
    <source>
        <dbReference type="Pfam" id="PF13472"/>
    </source>
</evidence>
<evidence type="ECO:0000313" key="3">
    <source>
        <dbReference type="Proteomes" id="UP000178943"/>
    </source>
</evidence>
<dbReference type="EMBL" id="MFGW01000130">
    <property type="protein sequence ID" value="OGF64834.1"/>
    <property type="molecule type" value="Genomic_DNA"/>
</dbReference>
<dbReference type="Proteomes" id="UP000178943">
    <property type="component" value="Unassembled WGS sequence"/>
</dbReference>
<name>A0A1F5VN47_9BACT</name>
<dbReference type="Gene3D" id="3.40.50.1110">
    <property type="entry name" value="SGNH hydrolase"/>
    <property type="match status" value="1"/>
</dbReference>
<comment type="caution">
    <text evidence="2">The sequence shown here is derived from an EMBL/GenBank/DDBJ whole genome shotgun (WGS) entry which is preliminary data.</text>
</comment>
<dbReference type="InterPro" id="IPR013830">
    <property type="entry name" value="SGNH_hydro"/>
</dbReference>
<reference evidence="2 3" key="1">
    <citation type="journal article" date="2016" name="Nat. Commun.">
        <title>Thousands of microbial genomes shed light on interconnected biogeochemical processes in an aquifer system.</title>
        <authorList>
            <person name="Anantharaman K."/>
            <person name="Brown C.T."/>
            <person name="Hug L.A."/>
            <person name="Sharon I."/>
            <person name="Castelle C.J."/>
            <person name="Probst A.J."/>
            <person name="Thomas B.C."/>
            <person name="Singh A."/>
            <person name="Wilkins M.J."/>
            <person name="Karaoz U."/>
            <person name="Brodie E.L."/>
            <person name="Williams K.H."/>
            <person name="Hubbard S.S."/>
            <person name="Banfield J.F."/>
        </authorList>
    </citation>
    <scope>NUCLEOTIDE SEQUENCE [LARGE SCALE GENOMIC DNA]</scope>
</reference>
<dbReference type="STRING" id="1817863.A2Y62_17395"/>
<dbReference type="Pfam" id="PF13472">
    <property type="entry name" value="Lipase_GDSL_2"/>
    <property type="match status" value="1"/>
</dbReference>
<dbReference type="AlphaFoldDB" id="A0A1F5VN47"/>
<dbReference type="SUPFAM" id="SSF52266">
    <property type="entry name" value="SGNH hydrolase"/>
    <property type="match status" value="1"/>
</dbReference>
<evidence type="ECO:0000313" key="2">
    <source>
        <dbReference type="EMBL" id="OGF64834.1"/>
    </source>
</evidence>
<proteinExistence type="predicted"/>
<organism evidence="2 3">
    <name type="scientific">Candidatus Fischerbacteria bacterium RBG_13_37_8</name>
    <dbReference type="NCBI Taxonomy" id="1817863"/>
    <lineage>
        <taxon>Bacteria</taxon>
        <taxon>Candidatus Fischeribacteriota</taxon>
    </lineage>
</organism>
<feature type="domain" description="SGNH hydrolase-type esterase" evidence="1">
    <location>
        <begin position="92"/>
        <end position="350"/>
    </location>
</feature>
<dbReference type="InterPro" id="IPR036514">
    <property type="entry name" value="SGNH_hydro_sf"/>
</dbReference>
<accession>A0A1F5VN47</accession>
<sequence length="380" mass="43400">MIVKKIIHRSLAILCGLLFALILAEIILRIYNPFEFRVKADTLVLPENRHYLFKNTGINGLDPVITHTKNSLGFRGKEPPRNFNDYFTMITVGGSTTECLYLSDGKTWTDVLGKKLEPHFKKFWINNAGFDGQSTYGHLILMNEYLAKLKPNIVLFLVGQNDIGRADLLPYDKRMKKKEIKYYSSPKLSVWLAKHSELASLLLNIKRSRAVIKELAHQQIEPDKVTYLTIAESQIQQILDEHAKTYIQPYQARLEELIRSAKTNNIVPVFITQSALYGYGIDEATKINLATVKIGDANGQLQWELLQLYNTATKEVAKKNNILVIDLAEKMPKSSHYYYDYIHYTNEGAKKVAEIIYEEVVRERASGNSGQGTVVREQNK</sequence>
<gene>
    <name evidence="2" type="ORF">A2Y62_17395</name>
</gene>
<dbReference type="InterPro" id="IPR051532">
    <property type="entry name" value="Ester_Hydrolysis_Enzymes"/>
</dbReference>